<sequence>MNTLIPPVVIDFVTLNFSTLVPMLMAIVGALVILCIDLVNKNLDKSLYVMLSVLFLFVDLGTIIGFSGDVRGFFDLMLVDGISILSQIVIVFASILFILTTMTKLRFQEFRYPEYFALYLFVVAGFQFMVSSDSLILIFVGLETASMALYTMIAMHNRAKAIEAAIKYFTMGALATAFFAFGSMLFYAVTGTVELGQISEVLTRTNFDNYGVILVGVVFIVGALGFKLSLVPYHTWVADVYEGSPASFAGFLSVVPKMAGFVVALRFFEIFIASGDMYVEILLYAIVVLSMTIPNIIALLQTDIKRMLAYSSISNAGFAMGAILIGTTQATSALFLYWMMFFITNLGGFTMIWLNRTKQNSQFATDHALEKYSGLVKSSPLTATMMALFFLSLAGVPPFALFWGKMYLIGSAVNAGYIILALIMAINSAIAGYYYLKPIVYMFLKEPLEDKEVKYMANASNSVKTLIGFCAIVTILSIFFIEPLLNIISYYVQISGY</sequence>
<feature type="transmembrane region" description="Helical" evidence="5">
    <location>
        <begin position="466"/>
        <end position="492"/>
    </location>
</feature>
<dbReference type="GO" id="GO:0008137">
    <property type="term" value="F:NADH dehydrogenase (ubiquinone) activity"/>
    <property type="evidence" value="ECO:0007669"/>
    <property type="project" value="InterPro"/>
</dbReference>
<feature type="transmembrane region" description="Helical" evidence="5">
    <location>
        <begin position="251"/>
        <end position="275"/>
    </location>
</feature>
<accession>A0A4Q1AL83</accession>
<keyword evidence="4 5" id="KW-0472">Membrane</keyword>
<gene>
    <name evidence="5" type="primary">nuoN</name>
    <name evidence="8" type="ORF">CRV07_07455</name>
</gene>
<dbReference type="HAMAP" id="MF_00445">
    <property type="entry name" value="NDH1_NuoN_1"/>
    <property type="match status" value="1"/>
</dbReference>
<feature type="transmembrane region" description="Helical" evidence="5">
    <location>
        <begin position="307"/>
        <end position="328"/>
    </location>
</feature>
<dbReference type="GO" id="GO:0042773">
    <property type="term" value="P:ATP synthesis coupled electron transport"/>
    <property type="evidence" value="ECO:0007669"/>
    <property type="project" value="InterPro"/>
</dbReference>
<feature type="transmembrane region" description="Helical" evidence="5">
    <location>
        <begin position="210"/>
        <end position="230"/>
    </location>
</feature>
<feature type="transmembrane region" description="Helical" evidence="5">
    <location>
        <begin position="78"/>
        <end position="100"/>
    </location>
</feature>
<dbReference type="PANTHER" id="PTHR22773">
    <property type="entry name" value="NADH DEHYDROGENASE"/>
    <property type="match status" value="1"/>
</dbReference>
<dbReference type="NCBIfam" id="NF004444">
    <property type="entry name" value="PRK05777.2-2"/>
    <property type="match status" value="1"/>
</dbReference>
<comment type="function">
    <text evidence="5">NDH-1 shuttles electrons from NADH, via FMN and iron-sulfur (Fe-S) centers, to quinones in the respiratory chain. The immediate electron acceptor for the enzyme in this species is believed to be ubiquinone. Couples the redox reaction to proton translocation (for every two electrons transferred, four hydrogen ions are translocated across the cytoplasmic membrane), and thus conserves the redox energy in a proton gradient.</text>
</comment>
<evidence type="ECO:0000256" key="1">
    <source>
        <dbReference type="ARBA" id="ARBA00004127"/>
    </source>
</evidence>
<dbReference type="RefSeq" id="WP_129087107.1">
    <property type="nucleotide sequence ID" value="NZ_CP053836.1"/>
</dbReference>
<dbReference type="GO" id="GO:0048038">
    <property type="term" value="F:quinone binding"/>
    <property type="evidence" value="ECO:0007669"/>
    <property type="project" value="UniProtKB-KW"/>
</dbReference>
<feature type="transmembrane region" description="Helical" evidence="5">
    <location>
        <begin position="20"/>
        <end position="40"/>
    </location>
</feature>
<dbReference type="NCBIfam" id="TIGR01770">
    <property type="entry name" value="NDH_I_N"/>
    <property type="match status" value="1"/>
</dbReference>
<dbReference type="OrthoDB" id="9768329at2"/>
<keyword evidence="9" id="KW-1185">Reference proteome</keyword>
<feature type="transmembrane region" description="Helical" evidence="5">
    <location>
        <begin position="281"/>
        <end position="300"/>
    </location>
</feature>
<keyword evidence="5" id="KW-0830">Ubiquinone</keyword>
<keyword evidence="5" id="KW-0520">NAD</keyword>
<evidence type="ECO:0000256" key="6">
    <source>
        <dbReference type="RuleBase" id="RU000320"/>
    </source>
</evidence>
<dbReference type="GO" id="GO:0012505">
    <property type="term" value="C:endomembrane system"/>
    <property type="evidence" value="ECO:0007669"/>
    <property type="project" value="UniProtKB-SubCell"/>
</dbReference>
<evidence type="ECO:0000256" key="5">
    <source>
        <dbReference type="HAMAP-Rule" id="MF_00445"/>
    </source>
</evidence>
<feature type="transmembrane region" description="Helical" evidence="5">
    <location>
        <begin position="47"/>
        <end position="66"/>
    </location>
</feature>
<comment type="similarity">
    <text evidence="5">Belongs to the complex I subunit 2 family.</text>
</comment>
<evidence type="ECO:0000313" key="9">
    <source>
        <dbReference type="Proteomes" id="UP000289758"/>
    </source>
</evidence>
<keyword evidence="5" id="KW-1003">Cell membrane</keyword>
<comment type="subunit">
    <text evidence="5">NDH-1 is composed of 14 different subunits. Subunits NuoA, H, J, K, L, M, N constitute the membrane sector of the complex.</text>
</comment>
<comment type="caution">
    <text evidence="8">The sequence shown here is derived from an EMBL/GenBank/DDBJ whole genome shotgun (WGS) entry which is preliminary data.</text>
</comment>
<dbReference type="AlphaFoldDB" id="A0A4Q1AL83"/>
<evidence type="ECO:0000259" key="7">
    <source>
        <dbReference type="Pfam" id="PF00361"/>
    </source>
</evidence>
<dbReference type="Proteomes" id="UP000289758">
    <property type="component" value="Unassembled WGS sequence"/>
</dbReference>
<keyword evidence="5" id="KW-1278">Translocase</keyword>
<dbReference type="InterPro" id="IPR010096">
    <property type="entry name" value="NADH-Q_OxRdtase_suN/2"/>
</dbReference>
<dbReference type="GO" id="GO:0005886">
    <property type="term" value="C:plasma membrane"/>
    <property type="evidence" value="ECO:0007669"/>
    <property type="project" value="UniProtKB-SubCell"/>
</dbReference>
<organism evidence="8 9">
    <name type="scientific">Halarcobacter ebronensis</name>
    <dbReference type="NCBI Taxonomy" id="1462615"/>
    <lineage>
        <taxon>Bacteria</taxon>
        <taxon>Pseudomonadati</taxon>
        <taxon>Campylobacterota</taxon>
        <taxon>Epsilonproteobacteria</taxon>
        <taxon>Campylobacterales</taxon>
        <taxon>Arcobacteraceae</taxon>
        <taxon>Halarcobacter</taxon>
    </lineage>
</organism>
<keyword evidence="5" id="KW-0874">Quinone</keyword>
<protein>
    <recommendedName>
        <fullName evidence="5">NADH-quinone oxidoreductase subunit N</fullName>
        <ecNumber evidence="5">7.1.1.-</ecNumber>
    </recommendedName>
    <alternativeName>
        <fullName evidence="5">NADH dehydrogenase I subunit N</fullName>
    </alternativeName>
    <alternativeName>
        <fullName evidence="5">NDH-1 subunit N</fullName>
    </alternativeName>
</protein>
<name>A0A4Q1AL83_9BACT</name>
<keyword evidence="5" id="KW-0813">Transport</keyword>
<evidence type="ECO:0000313" key="8">
    <source>
        <dbReference type="EMBL" id="RXK05900.1"/>
    </source>
</evidence>
<feature type="transmembrane region" description="Helical" evidence="5">
    <location>
        <begin position="334"/>
        <end position="354"/>
    </location>
</feature>
<dbReference type="EC" id="7.1.1.-" evidence="5"/>
<evidence type="ECO:0000256" key="3">
    <source>
        <dbReference type="ARBA" id="ARBA00022989"/>
    </source>
</evidence>
<dbReference type="GO" id="GO:0050136">
    <property type="term" value="F:NADH dehydrogenase (quinone) (non-electrogenic) activity"/>
    <property type="evidence" value="ECO:0007669"/>
    <property type="project" value="UniProtKB-UniRule"/>
</dbReference>
<reference evidence="8 9" key="1">
    <citation type="submission" date="2017-10" db="EMBL/GenBank/DDBJ databases">
        <title>Genomics of the genus Arcobacter.</title>
        <authorList>
            <person name="Perez-Cataluna A."/>
            <person name="Figueras M.J."/>
        </authorList>
    </citation>
    <scope>NUCLEOTIDE SEQUENCE [LARGE SCALE GENOMIC DNA]</scope>
    <source>
        <strain evidence="8 9">CECT 8441</strain>
    </source>
</reference>
<comment type="catalytic activity">
    <reaction evidence="5">
        <text>a quinone + NADH + 5 H(+)(in) = a quinol + NAD(+) + 4 H(+)(out)</text>
        <dbReference type="Rhea" id="RHEA:57888"/>
        <dbReference type="ChEBI" id="CHEBI:15378"/>
        <dbReference type="ChEBI" id="CHEBI:24646"/>
        <dbReference type="ChEBI" id="CHEBI:57540"/>
        <dbReference type="ChEBI" id="CHEBI:57945"/>
        <dbReference type="ChEBI" id="CHEBI:132124"/>
    </reaction>
</comment>
<keyword evidence="2 5" id="KW-0812">Transmembrane</keyword>
<dbReference type="Pfam" id="PF00361">
    <property type="entry name" value="Proton_antipo_M"/>
    <property type="match status" value="1"/>
</dbReference>
<feature type="transmembrane region" description="Helical" evidence="5">
    <location>
        <begin position="381"/>
        <end position="403"/>
    </location>
</feature>
<feature type="transmembrane region" description="Helical" evidence="5">
    <location>
        <begin position="136"/>
        <end position="156"/>
    </location>
</feature>
<dbReference type="InterPro" id="IPR001750">
    <property type="entry name" value="ND/Mrp_TM"/>
</dbReference>
<feature type="domain" description="NADH:quinone oxidoreductase/Mrp antiporter transmembrane" evidence="7">
    <location>
        <begin position="132"/>
        <end position="430"/>
    </location>
</feature>
<feature type="transmembrane region" description="Helical" evidence="5">
    <location>
        <begin position="112"/>
        <end position="130"/>
    </location>
</feature>
<feature type="transmembrane region" description="Helical" evidence="5">
    <location>
        <begin position="415"/>
        <end position="436"/>
    </location>
</feature>
<feature type="transmembrane region" description="Helical" evidence="5">
    <location>
        <begin position="168"/>
        <end position="190"/>
    </location>
</feature>
<evidence type="ECO:0000256" key="4">
    <source>
        <dbReference type="ARBA" id="ARBA00023136"/>
    </source>
</evidence>
<keyword evidence="3 5" id="KW-1133">Transmembrane helix</keyword>
<comment type="subcellular location">
    <subcellularLocation>
        <location evidence="5">Cell membrane</location>
        <topology evidence="5">Multi-pass membrane protein</topology>
    </subcellularLocation>
    <subcellularLocation>
        <location evidence="1">Endomembrane system</location>
        <topology evidence="1">Multi-pass membrane protein</topology>
    </subcellularLocation>
    <subcellularLocation>
        <location evidence="6">Membrane</location>
        <topology evidence="6">Multi-pass membrane protein</topology>
    </subcellularLocation>
</comment>
<evidence type="ECO:0000256" key="2">
    <source>
        <dbReference type="ARBA" id="ARBA00022692"/>
    </source>
</evidence>
<dbReference type="EMBL" id="PDKK01000005">
    <property type="protein sequence ID" value="RXK05900.1"/>
    <property type="molecule type" value="Genomic_DNA"/>
</dbReference>
<proteinExistence type="inferred from homology"/>